<proteinExistence type="predicted"/>
<protein>
    <submittedName>
        <fullName evidence="1">Uncharacterized protein</fullName>
    </submittedName>
</protein>
<evidence type="ECO:0000313" key="1">
    <source>
        <dbReference type="EMBL" id="VVE81748.1"/>
    </source>
</evidence>
<sequence>MQHAECTVDIEVTPQAAVPHFEAPLFPRLRIALRCAHKRGIGLRVRIRRAAGSQSAPGVEAAGDRRDRGAKLVPFSVFVL</sequence>
<dbReference type="EMBL" id="CABPSR010000009">
    <property type="protein sequence ID" value="VVE81748.1"/>
    <property type="molecule type" value="Genomic_DNA"/>
</dbReference>
<gene>
    <name evidence="1" type="ORF">PSP31121_03427</name>
</gene>
<reference evidence="1 2" key="1">
    <citation type="submission" date="2019-08" db="EMBL/GenBank/DDBJ databases">
        <authorList>
            <person name="Peeters C."/>
        </authorList>
    </citation>
    <scope>NUCLEOTIDE SEQUENCE [LARGE SCALE GENOMIC DNA]</scope>
    <source>
        <strain evidence="1 2">LMG 31121</strain>
    </source>
</reference>
<dbReference type="Proteomes" id="UP000335538">
    <property type="component" value="Unassembled WGS sequence"/>
</dbReference>
<dbReference type="AlphaFoldDB" id="A0A5E5B911"/>
<evidence type="ECO:0000313" key="2">
    <source>
        <dbReference type="Proteomes" id="UP000335538"/>
    </source>
</evidence>
<organism evidence="1 2">
    <name type="scientific">Pandoraea sputorum</name>
    <dbReference type="NCBI Taxonomy" id="93222"/>
    <lineage>
        <taxon>Bacteria</taxon>
        <taxon>Pseudomonadati</taxon>
        <taxon>Pseudomonadota</taxon>
        <taxon>Betaproteobacteria</taxon>
        <taxon>Burkholderiales</taxon>
        <taxon>Burkholderiaceae</taxon>
        <taxon>Pandoraea</taxon>
    </lineage>
</organism>
<name>A0A5E5B911_9BURK</name>
<accession>A0A5E5B911</accession>